<keyword evidence="4" id="KW-1185">Reference proteome</keyword>
<evidence type="ECO:0000259" key="2">
    <source>
        <dbReference type="PROSITE" id="PS50072"/>
    </source>
</evidence>
<reference evidence="3" key="1">
    <citation type="submission" date="2020-06" db="EMBL/GenBank/DDBJ databases">
        <authorList>
            <consortium name="Plant Systems Biology data submission"/>
        </authorList>
    </citation>
    <scope>NUCLEOTIDE SEQUENCE</scope>
    <source>
        <strain evidence="3">D6</strain>
    </source>
</reference>
<dbReference type="Pfam" id="PF00160">
    <property type="entry name" value="Pro_isomerase"/>
    <property type="match status" value="1"/>
</dbReference>
<evidence type="ECO:0000256" key="1">
    <source>
        <dbReference type="SAM" id="MobiDB-lite"/>
    </source>
</evidence>
<feature type="compositionally biased region" description="Basic residues" evidence="1">
    <location>
        <begin position="74"/>
        <end position="83"/>
    </location>
</feature>
<comment type="caution">
    <text evidence="3">The sequence shown here is derived from an EMBL/GenBank/DDBJ whole genome shotgun (WGS) entry which is preliminary data.</text>
</comment>
<dbReference type="Proteomes" id="UP001153069">
    <property type="component" value="Unassembled WGS sequence"/>
</dbReference>
<dbReference type="OrthoDB" id="193499at2759"/>
<gene>
    <name evidence="3" type="ORF">SEMRO_435_G142360.1</name>
</gene>
<accession>A0A9N8DXR3</accession>
<dbReference type="GO" id="GO:0003755">
    <property type="term" value="F:peptidyl-prolyl cis-trans isomerase activity"/>
    <property type="evidence" value="ECO:0007669"/>
    <property type="project" value="InterPro"/>
</dbReference>
<dbReference type="EMBL" id="CAICTM010000434">
    <property type="protein sequence ID" value="CAB9510414.1"/>
    <property type="molecule type" value="Genomic_DNA"/>
</dbReference>
<evidence type="ECO:0000313" key="4">
    <source>
        <dbReference type="Proteomes" id="UP001153069"/>
    </source>
</evidence>
<feature type="domain" description="PPIase cyclophilin-type" evidence="2">
    <location>
        <begin position="139"/>
        <end position="329"/>
    </location>
</feature>
<organism evidence="3 4">
    <name type="scientific">Seminavis robusta</name>
    <dbReference type="NCBI Taxonomy" id="568900"/>
    <lineage>
        <taxon>Eukaryota</taxon>
        <taxon>Sar</taxon>
        <taxon>Stramenopiles</taxon>
        <taxon>Ochrophyta</taxon>
        <taxon>Bacillariophyta</taxon>
        <taxon>Bacillariophyceae</taxon>
        <taxon>Bacillariophycidae</taxon>
        <taxon>Naviculales</taxon>
        <taxon>Naviculaceae</taxon>
        <taxon>Seminavis</taxon>
    </lineage>
</organism>
<dbReference type="Gene3D" id="2.40.100.10">
    <property type="entry name" value="Cyclophilin-like"/>
    <property type="match status" value="1"/>
</dbReference>
<dbReference type="InterPro" id="IPR002130">
    <property type="entry name" value="Cyclophilin-type_PPIase_dom"/>
</dbReference>
<dbReference type="SUPFAM" id="SSF50891">
    <property type="entry name" value="Cyclophilin-like"/>
    <property type="match status" value="1"/>
</dbReference>
<proteinExistence type="predicted"/>
<dbReference type="PROSITE" id="PS50072">
    <property type="entry name" value="CSA_PPIASE_2"/>
    <property type="match status" value="1"/>
</dbReference>
<name>A0A9N8DXR3_9STRA</name>
<dbReference type="InterPro" id="IPR029000">
    <property type="entry name" value="Cyclophilin-like_dom_sf"/>
</dbReference>
<dbReference type="AlphaFoldDB" id="A0A9N8DXR3"/>
<protein>
    <submittedName>
        <fullName evidence="3">PPIases accelerate the folding of proteins By similarity</fullName>
    </submittedName>
</protein>
<feature type="region of interest" description="Disordered" evidence="1">
    <location>
        <begin position="65"/>
        <end position="90"/>
    </location>
</feature>
<sequence length="349" mass="38398">MAPQDLQGDSGSFSHHRVWFVAIHSLVSMSSIYSTTLHRMAHRVAASSRSRLLLPGLASSSSEWPQQRRWLATPKKKKGKGKRSINGSHGSRGHGWYIKYREGRGGRSLQGEYWDRNQHHWDLQHWNDAVLSLGSQFVYLDIAVEPPTTGGDVVAASPSVAEDSEDISVAVPKEEESEENDATGLIQEAAYKNTILYRIEREVGICGGDVLTNTGGTGQCWQSFPYDNAVPNTRIRPSPLRRDLPPPADEPLAMWHTAGTVAMLCAKVNEIDSRFILCAHDSPHLDGIHRAFGKLTPESLAVIQEWQTSVLTSYGKPKSATLRIVDCGVLEDYKQEDSAGGSQEEVAAA</sequence>
<evidence type="ECO:0000313" key="3">
    <source>
        <dbReference type="EMBL" id="CAB9510414.1"/>
    </source>
</evidence>